<organism evidence="2 3">
    <name type="scientific">Symbiodinium pilosum</name>
    <name type="common">Dinoflagellate</name>
    <dbReference type="NCBI Taxonomy" id="2952"/>
    <lineage>
        <taxon>Eukaryota</taxon>
        <taxon>Sar</taxon>
        <taxon>Alveolata</taxon>
        <taxon>Dinophyceae</taxon>
        <taxon>Suessiales</taxon>
        <taxon>Symbiodiniaceae</taxon>
        <taxon>Symbiodinium</taxon>
    </lineage>
</organism>
<accession>A0A812X269</accession>
<protein>
    <submittedName>
        <fullName evidence="2">Uncharacterized protein</fullName>
    </submittedName>
</protein>
<evidence type="ECO:0000313" key="2">
    <source>
        <dbReference type="EMBL" id="CAE7715073.1"/>
    </source>
</evidence>
<proteinExistence type="predicted"/>
<dbReference type="CDD" id="cd00043">
    <property type="entry name" value="CYCLIN_SF"/>
    <property type="match status" value="1"/>
</dbReference>
<gene>
    <name evidence="2" type="ORF">SPIL2461_LOCUS20302</name>
</gene>
<reference evidence="2" key="1">
    <citation type="submission" date="2021-02" db="EMBL/GenBank/DDBJ databases">
        <authorList>
            <person name="Dougan E. K."/>
            <person name="Rhodes N."/>
            <person name="Thang M."/>
            <person name="Chan C."/>
        </authorList>
    </citation>
    <scope>NUCLEOTIDE SEQUENCE</scope>
</reference>
<feature type="compositionally biased region" description="Basic and acidic residues" evidence="1">
    <location>
        <begin position="275"/>
        <end position="284"/>
    </location>
</feature>
<dbReference type="SUPFAM" id="SSF47954">
    <property type="entry name" value="Cyclin-like"/>
    <property type="match status" value="1"/>
</dbReference>
<feature type="compositionally biased region" description="Polar residues" evidence="1">
    <location>
        <begin position="237"/>
        <end position="251"/>
    </location>
</feature>
<feature type="non-terminal residue" evidence="2">
    <location>
        <position position="1"/>
    </location>
</feature>
<dbReference type="OrthoDB" id="435488at2759"/>
<dbReference type="EMBL" id="CAJNIZ010045265">
    <property type="protein sequence ID" value="CAE7715073.1"/>
    <property type="molecule type" value="Genomic_DNA"/>
</dbReference>
<name>A0A812X269_SYMPI</name>
<comment type="caution">
    <text evidence="2">The sequence shown here is derived from an EMBL/GenBank/DDBJ whole genome shotgun (WGS) entry which is preliminary data.</text>
</comment>
<sequence length="284" mass="31136">ETLKKLDGACELTQITACRLINRYYDPKLDIGPREDWPVVALGAAFLSCKMTGIPRKSAYVSKLNDVVAGEGGTEARTEAEQMRWVARFLAVEYQLLSLIQWEFAYEKWSPKPHLELRSKRAIDILFQNPAWKPAEPGSHTSKEHARAMVTTSALRFYVVVAAEYDIPDLDPMMLDATIAVAIKQYMKGVKLSENRVLPNPFELVVAATFPDAIFDTSCSTSPPLRPSAISTAVDTSGAVNSLESPNTAEGNRTPGDTCESPGAAGSQSKVGRPKAGETRYEPR</sequence>
<dbReference type="AlphaFoldDB" id="A0A812X269"/>
<feature type="region of interest" description="Disordered" evidence="1">
    <location>
        <begin position="237"/>
        <end position="284"/>
    </location>
</feature>
<dbReference type="InterPro" id="IPR036915">
    <property type="entry name" value="Cyclin-like_sf"/>
</dbReference>
<evidence type="ECO:0000256" key="1">
    <source>
        <dbReference type="SAM" id="MobiDB-lite"/>
    </source>
</evidence>
<evidence type="ECO:0000313" key="3">
    <source>
        <dbReference type="Proteomes" id="UP000649617"/>
    </source>
</evidence>
<keyword evidence="3" id="KW-1185">Reference proteome</keyword>
<dbReference type="Proteomes" id="UP000649617">
    <property type="component" value="Unassembled WGS sequence"/>
</dbReference>